<dbReference type="InterPro" id="IPR007918">
    <property type="entry name" value="MDM35_apoptosis"/>
</dbReference>
<evidence type="ECO:0008006" key="6">
    <source>
        <dbReference type="Google" id="ProtNLM"/>
    </source>
</evidence>
<dbReference type="EMBL" id="SRPR01000044">
    <property type="protein sequence ID" value="KAG5964118.1"/>
    <property type="molecule type" value="Genomic_DNA"/>
</dbReference>
<dbReference type="Pfam" id="PF05254">
    <property type="entry name" value="UPF0203"/>
    <property type="match status" value="1"/>
</dbReference>
<comment type="similarity">
    <text evidence="1">Belongs to the TRIAP1/MDM35 family.</text>
</comment>
<gene>
    <name evidence="4" type="ORF">E4U57_005565</name>
</gene>
<feature type="region of interest" description="Disordered" evidence="3">
    <location>
        <begin position="68"/>
        <end position="89"/>
    </location>
</feature>
<dbReference type="PROSITE" id="PS51808">
    <property type="entry name" value="CHCH"/>
    <property type="match status" value="1"/>
</dbReference>
<sequence>MSNSLAPECNDAKELYDTCFLKWYSEKYLKGTEKNNDECAALFKDYQKCLAGALKEKGIDKLIEEAREDNKDNDARLVPDGRSRHPGLAASEMPLSLDALANVMPE</sequence>
<dbReference type="PANTHER" id="PTHR46403:SF1">
    <property type="entry name" value="TP53-REGULATED INHIBITOR OF APOPTOSIS 1"/>
    <property type="match status" value="1"/>
</dbReference>
<organism evidence="4 5">
    <name type="scientific">Claviceps arundinis</name>
    <dbReference type="NCBI Taxonomy" id="1623583"/>
    <lineage>
        <taxon>Eukaryota</taxon>
        <taxon>Fungi</taxon>
        <taxon>Dikarya</taxon>
        <taxon>Ascomycota</taxon>
        <taxon>Pezizomycotina</taxon>
        <taxon>Sordariomycetes</taxon>
        <taxon>Hypocreomycetidae</taxon>
        <taxon>Hypocreales</taxon>
        <taxon>Clavicipitaceae</taxon>
        <taxon>Claviceps</taxon>
    </lineage>
</organism>
<accession>A0ABQ7PHV3</accession>
<dbReference type="PANTHER" id="PTHR46403">
    <property type="entry name" value="TP53-REGULATED INHIBITOR OF APOPTOSIS 1"/>
    <property type="match status" value="1"/>
</dbReference>
<evidence type="ECO:0000313" key="5">
    <source>
        <dbReference type="Proteomes" id="UP000742024"/>
    </source>
</evidence>
<evidence type="ECO:0000313" key="4">
    <source>
        <dbReference type="EMBL" id="KAG5964118.1"/>
    </source>
</evidence>
<protein>
    <recommendedName>
        <fullName evidence="6">MDM35 Mitochondrial Distribution and Morphology protein</fullName>
    </recommendedName>
</protein>
<comment type="caution">
    <text evidence="4">The sequence shown here is derived from an EMBL/GenBank/DDBJ whole genome shotgun (WGS) entry which is preliminary data.</text>
</comment>
<keyword evidence="5" id="KW-1185">Reference proteome</keyword>
<feature type="compositionally biased region" description="Basic and acidic residues" evidence="3">
    <location>
        <begin position="68"/>
        <end position="83"/>
    </location>
</feature>
<keyword evidence="2" id="KW-1015">Disulfide bond</keyword>
<evidence type="ECO:0000256" key="3">
    <source>
        <dbReference type="SAM" id="MobiDB-lite"/>
    </source>
</evidence>
<proteinExistence type="inferred from homology"/>
<name>A0ABQ7PHV3_9HYPO</name>
<reference evidence="4 5" key="1">
    <citation type="journal article" date="2020" name="bioRxiv">
        <title>Whole genome comparisons of ergot fungi reveals the divergence and evolution of species within the genus Claviceps are the result of varying mechanisms driving genome evolution and host range expansion.</title>
        <authorList>
            <person name="Wyka S.A."/>
            <person name="Mondo S.J."/>
            <person name="Liu M."/>
            <person name="Dettman J."/>
            <person name="Nalam V."/>
            <person name="Broders K.D."/>
        </authorList>
    </citation>
    <scope>NUCLEOTIDE SEQUENCE [LARGE SCALE GENOMIC DNA]</scope>
    <source>
        <strain evidence="4 5">LM583</strain>
    </source>
</reference>
<dbReference type="Proteomes" id="UP000742024">
    <property type="component" value="Unassembled WGS sequence"/>
</dbReference>
<evidence type="ECO:0000256" key="1">
    <source>
        <dbReference type="ARBA" id="ARBA00006196"/>
    </source>
</evidence>
<evidence type="ECO:0000256" key="2">
    <source>
        <dbReference type="ARBA" id="ARBA00023157"/>
    </source>
</evidence>